<dbReference type="InterPro" id="IPR051534">
    <property type="entry name" value="CBASS_pafABC_assoc_protein"/>
</dbReference>
<proteinExistence type="predicted"/>
<dbReference type="InterPro" id="IPR013196">
    <property type="entry name" value="HTH_11"/>
</dbReference>
<name>A0ABN1U048_9ACTN</name>
<dbReference type="SUPFAM" id="SSF46785">
    <property type="entry name" value="Winged helix' DNA-binding domain"/>
    <property type="match status" value="1"/>
</dbReference>
<dbReference type="PROSITE" id="PS51000">
    <property type="entry name" value="HTH_DEOR_2"/>
    <property type="match status" value="1"/>
</dbReference>
<gene>
    <name evidence="5" type="ORF">GCM10009668_35050</name>
</gene>
<feature type="domain" description="HTH deoR-type" evidence="4">
    <location>
        <begin position="4"/>
        <end position="63"/>
    </location>
</feature>
<sequence length="314" mass="34541">MANTSARMLRLLSLLQTHRYWSGADLAGRLEVSARTLRRDVDRLRELGYPVDAVRGVAGGYQLRAGGQLPPLLLEDEEAVAIAVGLRSAAAGAIDGLDVSSLQALTKVVSLMPPRLRRRIDALQSQTLPAPGFGPSVDAGALILLAQGCRDDETVRFGYTANDGQESNRHVEPHRLVSIGQRWYLVGWCRERHDWRSFRLDRIAEPELTGMRFRQRELPASDALEFVRAGIRSIPSRHEIRVRFRGPTETVSAVAGRWGTVEADGEDAVLTMRSPDLCWPLGILASVGLEFTVEEPAELAEAVAQVAGRFARSM</sequence>
<protein>
    <submittedName>
        <fullName evidence="5">YafY family protein</fullName>
    </submittedName>
</protein>
<dbReference type="Pfam" id="PF25583">
    <property type="entry name" value="WCX"/>
    <property type="match status" value="1"/>
</dbReference>
<keyword evidence="3" id="KW-0804">Transcription</keyword>
<dbReference type="PROSITE" id="PS00894">
    <property type="entry name" value="HTH_DEOR_1"/>
    <property type="match status" value="1"/>
</dbReference>
<dbReference type="Gene3D" id="1.10.10.10">
    <property type="entry name" value="Winged helix-like DNA-binding domain superfamily/Winged helix DNA-binding domain"/>
    <property type="match status" value="1"/>
</dbReference>
<evidence type="ECO:0000256" key="3">
    <source>
        <dbReference type="ARBA" id="ARBA00023163"/>
    </source>
</evidence>
<dbReference type="RefSeq" id="WP_343996162.1">
    <property type="nucleotide sequence ID" value="NZ_BAAALG010000013.1"/>
</dbReference>
<dbReference type="InterPro" id="IPR018356">
    <property type="entry name" value="Tscrpt_reg_HTH_DeoR_CS"/>
</dbReference>
<dbReference type="PANTHER" id="PTHR34580:SF3">
    <property type="entry name" value="PROTEIN PAFB"/>
    <property type="match status" value="1"/>
</dbReference>
<dbReference type="InterPro" id="IPR036388">
    <property type="entry name" value="WH-like_DNA-bd_sf"/>
</dbReference>
<dbReference type="Proteomes" id="UP001501581">
    <property type="component" value="Unassembled WGS sequence"/>
</dbReference>
<keyword evidence="6" id="KW-1185">Reference proteome</keyword>
<evidence type="ECO:0000256" key="2">
    <source>
        <dbReference type="ARBA" id="ARBA00023125"/>
    </source>
</evidence>
<evidence type="ECO:0000259" key="4">
    <source>
        <dbReference type="PROSITE" id="PS51000"/>
    </source>
</evidence>
<dbReference type="InterPro" id="IPR036390">
    <property type="entry name" value="WH_DNA-bd_sf"/>
</dbReference>
<accession>A0ABN1U048</accession>
<dbReference type="InterPro" id="IPR026881">
    <property type="entry name" value="WYL_dom"/>
</dbReference>
<dbReference type="PIRSF" id="PIRSF016838">
    <property type="entry name" value="PafC"/>
    <property type="match status" value="1"/>
</dbReference>
<dbReference type="InterPro" id="IPR057727">
    <property type="entry name" value="WCX_dom"/>
</dbReference>
<evidence type="ECO:0000313" key="5">
    <source>
        <dbReference type="EMBL" id="GAA1111048.1"/>
    </source>
</evidence>
<evidence type="ECO:0000256" key="1">
    <source>
        <dbReference type="ARBA" id="ARBA00023015"/>
    </source>
</evidence>
<evidence type="ECO:0000313" key="6">
    <source>
        <dbReference type="Proteomes" id="UP001501581"/>
    </source>
</evidence>
<dbReference type="Pfam" id="PF08279">
    <property type="entry name" value="HTH_11"/>
    <property type="match status" value="1"/>
</dbReference>
<dbReference type="PANTHER" id="PTHR34580">
    <property type="match status" value="1"/>
</dbReference>
<dbReference type="EMBL" id="BAAALG010000013">
    <property type="protein sequence ID" value="GAA1111048.1"/>
    <property type="molecule type" value="Genomic_DNA"/>
</dbReference>
<keyword evidence="1" id="KW-0805">Transcription regulation</keyword>
<dbReference type="InterPro" id="IPR028349">
    <property type="entry name" value="PafC-like"/>
</dbReference>
<dbReference type="InterPro" id="IPR001034">
    <property type="entry name" value="DeoR_HTH"/>
</dbReference>
<comment type="caution">
    <text evidence="5">The sequence shown here is derived from an EMBL/GenBank/DDBJ whole genome shotgun (WGS) entry which is preliminary data.</text>
</comment>
<organism evidence="5 6">
    <name type="scientific">Nocardioides dubius</name>
    <dbReference type="NCBI Taxonomy" id="317019"/>
    <lineage>
        <taxon>Bacteria</taxon>
        <taxon>Bacillati</taxon>
        <taxon>Actinomycetota</taxon>
        <taxon>Actinomycetes</taxon>
        <taxon>Propionibacteriales</taxon>
        <taxon>Nocardioidaceae</taxon>
        <taxon>Nocardioides</taxon>
    </lineage>
</organism>
<reference evidence="5 6" key="1">
    <citation type="journal article" date="2019" name="Int. J. Syst. Evol. Microbiol.">
        <title>The Global Catalogue of Microorganisms (GCM) 10K type strain sequencing project: providing services to taxonomists for standard genome sequencing and annotation.</title>
        <authorList>
            <consortium name="The Broad Institute Genomics Platform"/>
            <consortium name="The Broad Institute Genome Sequencing Center for Infectious Disease"/>
            <person name="Wu L."/>
            <person name="Ma J."/>
        </authorList>
    </citation>
    <scope>NUCLEOTIDE SEQUENCE [LARGE SCALE GENOMIC DNA]</scope>
    <source>
        <strain evidence="5 6">JCM 13008</strain>
    </source>
</reference>
<keyword evidence="2" id="KW-0238">DNA-binding</keyword>
<dbReference type="PROSITE" id="PS52050">
    <property type="entry name" value="WYL"/>
    <property type="match status" value="1"/>
</dbReference>
<dbReference type="Pfam" id="PF13280">
    <property type="entry name" value="WYL"/>
    <property type="match status" value="1"/>
</dbReference>